<evidence type="ECO:0000256" key="8">
    <source>
        <dbReference type="ARBA" id="ARBA00022989"/>
    </source>
</evidence>
<evidence type="ECO:0000256" key="10">
    <source>
        <dbReference type="SAM" id="MobiDB-lite"/>
    </source>
</evidence>
<proteinExistence type="inferred from homology"/>
<dbReference type="AlphaFoldDB" id="A0A9X3EDV2"/>
<dbReference type="InterPro" id="IPR051045">
    <property type="entry name" value="TonB-dependent_transducer"/>
</dbReference>
<evidence type="ECO:0000256" key="11">
    <source>
        <dbReference type="SAM" id="Phobius"/>
    </source>
</evidence>
<feature type="transmembrane region" description="Helical" evidence="11">
    <location>
        <begin position="12"/>
        <end position="34"/>
    </location>
</feature>
<keyword evidence="3" id="KW-0813">Transport</keyword>
<dbReference type="NCBIfam" id="TIGR01352">
    <property type="entry name" value="tonB_Cterm"/>
    <property type="match status" value="1"/>
</dbReference>
<feature type="region of interest" description="Disordered" evidence="10">
    <location>
        <begin position="88"/>
        <end position="116"/>
    </location>
</feature>
<dbReference type="GO" id="GO:0015031">
    <property type="term" value="P:protein transport"/>
    <property type="evidence" value="ECO:0007669"/>
    <property type="project" value="UniProtKB-KW"/>
</dbReference>
<dbReference type="Proteomes" id="UP001150830">
    <property type="component" value="Unassembled WGS sequence"/>
</dbReference>
<dbReference type="PANTHER" id="PTHR33446">
    <property type="entry name" value="PROTEIN TONB-RELATED"/>
    <property type="match status" value="1"/>
</dbReference>
<evidence type="ECO:0000256" key="5">
    <source>
        <dbReference type="ARBA" id="ARBA00022519"/>
    </source>
</evidence>
<evidence type="ECO:0000256" key="9">
    <source>
        <dbReference type="ARBA" id="ARBA00023136"/>
    </source>
</evidence>
<evidence type="ECO:0000256" key="7">
    <source>
        <dbReference type="ARBA" id="ARBA00022927"/>
    </source>
</evidence>
<name>A0A9X3EDV2_9GAMM</name>
<accession>A0A9X3EDV2</accession>
<gene>
    <name evidence="13" type="ORF">OUO13_11380</name>
</gene>
<evidence type="ECO:0000313" key="14">
    <source>
        <dbReference type="Proteomes" id="UP001150830"/>
    </source>
</evidence>
<evidence type="ECO:0000256" key="4">
    <source>
        <dbReference type="ARBA" id="ARBA00022475"/>
    </source>
</evidence>
<dbReference type="GO" id="GO:0031992">
    <property type="term" value="F:energy transducer activity"/>
    <property type="evidence" value="ECO:0007669"/>
    <property type="project" value="TreeGrafter"/>
</dbReference>
<comment type="subcellular location">
    <subcellularLocation>
        <location evidence="1">Cell inner membrane</location>
        <topology evidence="1">Single-pass membrane protein</topology>
        <orientation evidence="1">Periplasmic side</orientation>
    </subcellularLocation>
</comment>
<keyword evidence="8 11" id="KW-1133">Transmembrane helix</keyword>
<evidence type="ECO:0000313" key="13">
    <source>
        <dbReference type="EMBL" id="MCY0965793.1"/>
    </source>
</evidence>
<keyword evidence="9 11" id="KW-0472">Membrane</keyword>
<dbReference type="EMBL" id="JAPNOA010000028">
    <property type="protein sequence ID" value="MCY0965793.1"/>
    <property type="molecule type" value="Genomic_DNA"/>
</dbReference>
<comment type="caution">
    <text evidence="13">The sequence shown here is derived from an EMBL/GenBank/DDBJ whole genome shotgun (WGS) entry which is preliminary data.</text>
</comment>
<feature type="domain" description="TonB C-terminal" evidence="12">
    <location>
        <begin position="193"/>
        <end position="290"/>
    </location>
</feature>
<evidence type="ECO:0000256" key="6">
    <source>
        <dbReference type="ARBA" id="ARBA00022692"/>
    </source>
</evidence>
<dbReference type="GO" id="GO:0055085">
    <property type="term" value="P:transmembrane transport"/>
    <property type="evidence" value="ECO:0007669"/>
    <property type="project" value="InterPro"/>
</dbReference>
<reference evidence="13" key="1">
    <citation type="submission" date="2022-11" db="EMBL/GenBank/DDBJ databases">
        <title>Parathalassolutuus dongxingensis gen. nov., sp. nov., a novel member of family Oceanospirillaceae isolated from a coastal shrimp pond in Guangxi, China.</title>
        <authorList>
            <person name="Chen H."/>
        </authorList>
    </citation>
    <scope>NUCLEOTIDE SEQUENCE</scope>
    <source>
        <strain evidence="13">G-43</strain>
    </source>
</reference>
<dbReference type="Gene3D" id="3.30.1150.10">
    <property type="match status" value="1"/>
</dbReference>
<keyword evidence="5" id="KW-0997">Cell inner membrane</keyword>
<comment type="similarity">
    <text evidence="2">Belongs to the TonB family.</text>
</comment>
<dbReference type="PANTHER" id="PTHR33446:SF11">
    <property type="entry name" value="TONB3"/>
    <property type="match status" value="1"/>
</dbReference>
<dbReference type="Pfam" id="PF03544">
    <property type="entry name" value="TonB_C"/>
    <property type="match status" value="1"/>
</dbReference>
<dbReference type="GO" id="GO:0098797">
    <property type="term" value="C:plasma membrane protein complex"/>
    <property type="evidence" value="ECO:0007669"/>
    <property type="project" value="TreeGrafter"/>
</dbReference>
<dbReference type="InterPro" id="IPR037682">
    <property type="entry name" value="TonB_C"/>
</dbReference>
<keyword evidence="4" id="KW-1003">Cell membrane</keyword>
<keyword evidence="6 11" id="KW-0812">Transmembrane</keyword>
<dbReference type="PROSITE" id="PS52015">
    <property type="entry name" value="TONB_CTD"/>
    <property type="match status" value="1"/>
</dbReference>
<protein>
    <submittedName>
        <fullName evidence="13">TonB family protein</fullName>
    </submittedName>
</protein>
<evidence type="ECO:0000259" key="12">
    <source>
        <dbReference type="PROSITE" id="PS52015"/>
    </source>
</evidence>
<dbReference type="InterPro" id="IPR006260">
    <property type="entry name" value="TonB/TolA_C"/>
</dbReference>
<evidence type="ECO:0000256" key="2">
    <source>
        <dbReference type="ARBA" id="ARBA00006555"/>
    </source>
</evidence>
<dbReference type="SUPFAM" id="SSF74653">
    <property type="entry name" value="TolA/TonB C-terminal domain"/>
    <property type="match status" value="1"/>
</dbReference>
<dbReference type="RefSeq" id="WP_283174003.1">
    <property type="nucleotide sequence ID" value="NZ_JAPNOA010000028.1"/>
</dbReference>
<evidence type="ECO:0000256" key="1">
    <source>
        <dbReference type="ARBA" id="ARBA00004383"/>
    </source>
</evidence>
<keyword evidence="14" id="KW-1185">Reference proteome</keyword>
<sequence length="293" mass="32494">MSAVAVVNSSDRFTFAVFLALLVHAVILLGVTFAPNDRNKVSTTLEVTLASYKQNKAPDEADFLAQSNQQGSGTEDQAKMLTTDVKAPFHSNDINPASPQERPLTAPKPKPTERREVTTVAQARTTAHVTAAPDKTPDVPVEEGPKQPLLERSLEMASLEAKLDSLRQNYAKRPRVQRLTAASTMSASDAYYVNNWRDKIEKMGTLNYPKEAENCFNDCRLRVLVSINPNGTINDLQILESSGRKVLDDAALRIVRMAAPFAPFTEEMRATTDILEIIRTWQFKGNRYLSEGN</sequence>
<evidence type="ECO:0000256" key="3">
    <source>
        <dbReference type="ARBA" id="ARBA00022448"/>
    </source>
</evidence>
<organism evidence="13 14">
    <name type="scientific">Parathalassolituus penaei</name>
    <dbReference type="NCBI Taxonomy" id="2997323"/>
    <lineage>
        <taxon>Bacteria</taxon>
        <taxon>Pseudomonadati</taxon>
        <taxon>Pseudomonadota</taxon>
        <taxon>Gammaproteobacteria</taxon>
        <taxon>Oceanospirillales</taxon>
        <taxon>Oceanospirillaceae</taxon>
        <taxon>Parathalassolituus</taxon>
    </lineage>
</organism>
<keyword evidence="7" id="KW-0653">Protein transport</keyword>